<dbReference type="Proteomes" id="UP001372338">
    <property type="component" value="Unassembled WGS sequence"/>
</dbReference>
<keyword evidence="2" id="KW-1185">Reference proteome</keyword>
<comment type="caution">
    <text evidence="1">The sequence shown here is derived from an EMBL/GenBank/DDBJ whole genome shotgun (WGS) entry which is preliminary data.</text>
</comment>
<dbReference type="EMBL" id="JAYWIO010000003">
    <property type="protein sequence ID" value="KAK7275144.1"/>
    <property type="molecule type" value="Genomic_DNA"/>
</dbReference>
<name>A0AAN9FEX3_CROPI</name>
<gene>
    <name evidence="1" type="ORF">RIF29_16252</name>
</gene>
<reference evidence="1 2" key="1">
    <citation type="submission" date="2024-01" db="EMBL/GenBank/DDBJ databases">
        <title>The genomes of 5 underutilized Papilionoideae crops provide insights into root nodulation and disease resistanc.</title>
        <authorList>
            <person name="Yuan L."/>
        </authorList>
    </citation>
    <scope>NUCLEOTIDE SEQUENCE [LARGE SCALE GENOMIC DNA]</scope>
    <source>
        <strain evidence="1">ZHUSHIDOU_FW_LH</strain>
        <tissue evidence="1">Leaf</tissue>
    </source>
</reference>
<evidence type="ECO:0000313" key="2">
    <source>
        <dbReference type="Proteomes" id="UP001372338"/>
    </source>
</evidence>
<accession>A0AAN9FEX3</accession>
<protein>
    <submittedName>
        <fullName evidence="1">Uncharacterized protein</fullName>
    </submittedName>
</protein>
<proteinExistence type="predicted"/>
<evidence type="ECO:0000313" key="1">
    <source>
        <dbReference type="EMBL" id="KAK7275144.1"/>
    </source>
</evidence>
<dbReference type="AlphaFoldDB" id="A0AAN9FEX3"/>
<organism evidence="1 2">
    <name type="scientific">Crotalaria pallida</name>
    <name type="common">Smooth rattlebox</name>
    <name type="synonym">Crotalaria striata</name>
    <dbReference type="NCBI Taxonomy" id="3830"/>
    <lineage>
        <taxon>Eukaryota</taxon>
        <taxon>Viridiplantae</taxon>
        <taxon>Streptophyta</taxon>
        <taxon>Embryophyta</taxon>
        <taxon>Tracheophyta</taxon>
        <taxon>Spermatophyta</taxon>
        <taxon>Magnoliopsida</taxon>
        <taxon>eudicotyledons</taxon>
        <taxon>Gunneridae</taxon>
        <taxon>Pentapetalae</taxon>
        <taxon>rosids</taxon>
        <taxon>fabids</taxon>
        <taxon>Fabales</taxon>
        <taxon>Fabaceae</taxon>
        <taxon>Papilionoideae</taxon>
        <taxon>50 kb inversion clade</taxon>
        <taxon>genistoids sensu lato</taxon>
        <taxon>core genistoids</taxon>
        <taxon>Crotalarieae</taxon>
        <taxon>Crotalaria</taxon>
    </lineage>
</organism>
<sequence>MKVSSLDVNGGIELMMKMRQWQGLVSVESETVNSIGCRENDMGEDFEEPIMEGQLMLDAFRCVEDVDPPQAPLVPRLGKKECYEKMFSATKSKQKRNEDSSSTWSSAIVFISKHSDKIIHDEAVHLLEVGKRLGLSLAISDEAVIKQFFELEKRDQKARREAYGGQDYGWSFISSVDRSRGLFNLWNSSFQYVSSFSGPDFAGVCLDWKNRHRVFIVNVYSPCSLSGKEAI</sequence>